<feature type="transmembrane region" description="Helical" evidence="6">
    <location>
        <begin position="136"/>
        <end position="155"/>
    </location>
</feature>
<proteinExistence type="predicted"/>
<feature type="transmembrane region" description="Helical" evidence="6">
    <location>
        <begin position="74"/>
        <end position="92"/>
    </location>
</feature>
<dbReference type="EMBL" id="NIRI02000013">
    <property type="protein sequence ID" value="KAG5453353.1"/>
    <property type="molecule type" value="Genomic_DNA"/>
</dbReference>
<feature type="transmembrane region" description="Helical" evidence="6">
    <location>
        <begin position="175"/>
        <end position="195"/>
    </location>
</feature>
<name>A0A419PNC8_CLOSI</name>
<feature type="compositionally biased region" description="Polar residues" evidence="5">
    <location>
        <begin position="312"/>
        <end position="334"/>
    </location>
</feature>
<dbReference type="GO" id="GO:0016020">
    <property type="term" value="C:membrane"/>
    <property type="evidence" value="ECO:0007669"/>
    <property type="project" value="UniProtKB-SubCell"/>
</dbReference>
<keyword evidence="3 6" id="KW-1133">Transmembrane helix</keyword>
<dbReference type="FunCoup" id="A0A419PNC8">
    <property type="interactions" value="16"/>
</dbReference>
<gene>
    <name evidence="7" type="ORF">CSKR_109368</name>
</gene>
<dbReference type="InParanoid" id="A0A419PNC8"/>
<dbReference type="InterPro" id="IPR004031">
    <property type="entry name" value="PMP22/EMP/MP20/Claudin"/>
</dbReference>
<accession>A0A419PNC8</accession>
<dbReference type="Pfam" id="PF13903">
    <property type="entry name" value="Claudin_2"/>
    <property type="match status" value="1"/>
</dbReference>
<dbReference type="AlphaFoldDB" id="A0A419PNC8"/>
<reference evidence="7 8" key="1">
    <citation type="journal article" date="2018" name="Biotechnol. Adv.">
        <title>Improved genomic resources and new bioinformatic workflow for the carcinogenic parasite Clonorchis sinensis: Biotechnological implications.</title>
        <authorList>
            <person name="Wang D."/>
            <person name="Korhonen P.K."/>
            <person name="Gasser R.B."/>
            <person name="Young N.D."/>
        </authorList>
    </citation>
    <scope>NUCLEOTIDE SEQUENCE [LARGE SCALE GENOMIC DNA]</scope>
    <source>
        <strain evidence="7">Cs-k2</strain>
    </source>
</reference>
<organism evidence="7 8">
    <name type="scientific">Clonorchis sinensis</name>
    <name type="common">Chinese liver fluke</name>
    <dbReference type="NCBI Taxonomy" id="79923"/>
    <lineage>
        <taxon>Eukaryota</taxon>
        <taxon>Metazoa</taxon>
        <taxon>Spiralia</taxon>
        <taxon>Lophotrochozoa</taxon>
        <taxon>Platyhelminthes</taxon>
        <taxon>Trematoda</taxon>
        <taxon>Digenea</taxon>
        <taxon>Opisthorchiida</taxon>
        <taxon>Opisthorchiata</taxon>
        <taxon>Opisthorchiidae</taxon>
        <taxon>Clonorchis</taxon>
    </lineage>
</organism>
<feature type="region of interest" description="Disordered" evidence="5">
    <location>
        <begin position="307"/>
        <end position="397"/>
    </location>
</feature>
<dbReference type="Gene3D" id="1.20.140.150">
    <property type="match status" value="1"/>
</dbReference>
<dbReference type="PANTHER" id="PTHR21284:SF12">
    <property type="entry name" value="EG:80H7.2 PROTEIN"/>
    <property type="match status" value="1"/>
</dbReference>
<keyword evidence="8" id="KW-1185">Reference proteome</keyword>
<evidence type="ECO:0008006" key="9">
    <source>
        <dbReference type="Google" id="ProtNLM"/>
    </source>
</evidence>
<keyword evidence="4 6" id="KW-0472">Membrane</keyword>
<evidence type="ECO:0000256" key="5">
    <source>
        <dbReference type="SAM" id="MobiDB-lite"/>
    </source>
</evidence>
<dbReference type="OrthoDB" id="6140671at2759"/>
<dbReference type="Proteomes" id="UP000286415">
    <property type="component" value="Unassembled WGS sequence"/>
</dbReference>
<evidence type="ECO:0000256" key="6">
    <source>
        <dbReference type="SAM" id="Phobius"/>
    </source>
</evidence>
<comment type="subcellular location">
    <subcellularLocation>
        <location evidence="1">Membrane</location>
        <topology evidence="1">Multi-pass membrane protein</topology>
    </subcellularLocation>
</comment>
<sequence length="397" mass="44784">MAKDYYLTQMYMPFYAACVATAIGFLFFFMSFSSPYWLQSYDRVHSNFLHMGIWSVCFDRFVHPKDYHANVLTGCYWLFDPFFFKIGIWQWLDPGWLIAVQVLITVAFITQCCVLLILILYYLFFGNRAAESTMAMSGQLFIAVLLTLAVITFAIESQDRSWMPRPDQYFLSWSFGFAILAALSSYIAAGFLYCLSYTDRASEEEVERFEAIMHQYGQPSVFSGRGGASVYGWSLYGGTQSVGGVVVKVPSTGTKPEQVITLDSDLRRMDGEGSASLFTPSLLHPRSGFGAPLPTVAEQADDARHPLVASPPESQIPSTYGSDSSQQPLYTNQRYPRAREPSNGQRPDEHHSYSPLEEDEMSQSNRGSDLNYARGSRALQPMNDRRMYGTGARNQLY</sequence>
<evidence type="ECO:0000256" key="2">
    <source>
        <dbReference type="ARBA" id="ARBA00022692"/>
    </source>
</evidence>
<evidence type="ECO:0000313" key="8">
    <source>
        <dbReference type="Proteomes" id="UP000286415"/>
    </source>
</evidence>
<reference evidence="7 8" key="2">
    <citation type="journal article" date="2021" name="Genomics">
        <title>High-quality reference genome for Clonorchis sinensis.</title>
        <authorList>
            <person name="Young N.D."/>
            <person name="Stroehlein A.J."/>
            <person name="Kinkar L."/>
            <person name="Wang T."/>
            <person name="Sohn W.M."/>
            <person name="Chang B.C.H."/>
            <person name="Kaur P."/>
            <person name="Weisz D."/>
            <person name="Dudchenko O."/>
            <person name="Aiden E.L."/>
            <person name="Korhonen P.K."/>
            <person name="Gasser R.B."/>
        </authorList>
    </citation>
    <scope>NUCLEOTIDE SEQUENCE [LARGE SCALE GENOMIC DNA]</scope>
    <source>
        <strain evidence="7">Cs-k2</strain>
    </source>
</reference>
<feature type="transmembrane region" description="Helical" evidence="6">
    <location>
        <begin position="12"/>
        <end position="32"/>
    </location>
</feature>
<evidence type="ECO:0000313" key="7">
    <source>
        <dbReference type="EMBL" id="KAG5453353.1"/>
    </source>
</evidence>
<dbReference type="PANTHER" id="PTHR21284">
    <property type="entry name" value="EG:80H7.2 PROTEIN"/>
    <property type="match status" value="1"/>
</dbReference>
<evidence type="ECO:0000256" key="3">
    <source>
        <dbReference type="ARBA" id="ARBA00022989"/>
    </source>
</evidence>
<evidence type="ECO:0000256" key="1">
    <source>
        <dbReference type="ARBA" id="ARBA00004141"/>
    </source>
</evidence>
<keyword evidence="2 6" id="KW-0812">Transmembrane</keyword>
<dbReference type="STRING" id="79923.A0A419PNC8"/>
<evidence type="ECO:0000256" key="4">
    <source>
        <dbReference type="ARBA" id="ARBA00023136"/>
    </source>
</evidence>
<feature type="transmembrane region" description="Helical" evidence="6">
    <location>
        <begin position="98"/>
        <end position="124"/>
    </location>
</feature>
<protein>
    <recommendedName>
        <fullName evidence="9">PMP-22/EMP/MP20/Claudin tight junction</fullName>
    </recommendedName>
</protein>
<comment type="caution">
    <text evidence="7">The sequence shown here is derived from an EMBL/GenBank/DDBJ whole genome shotgun (WGS) entry which is preliminary data.</text>
</comment>